<accession>A0A2S8I9H9</accession>
<dbReference type="InterPro" id="IPR012337">
    <property type="entry name" value="RNaseH-like_sf"/>
</dbReference>
<dbReference type="Gene3D" id="3.30.420.10">
    <property type="entry name" value="Ribonuclease H-like superfamily/Ribonuclease H"/>
    <property type="match status" value="1"/>
</dbReference>
<dbReference type="InterPro" id="IPR002514">
    <property type="entry name" value="Transposase_8"/>
</dbReference>
<evidence type="ECO:0000256" key="1">
    <source>
        <dbReference type="ARBA" id="ARBA00002286"/>
    </source>
</evidence>
<dbReference type="GO" id="GO:0006313">
    <property type="term" value="P:DNA transposition"/>
    <property type="evidence" value="ECO:0007669"/>
    <property type="project" value="InterPro"/>
</dbReference>
<feature type="compositionally biased region" description="Basic and acidic residues" evidence="2">
    <location>
        <begin position="48"/>
        <end position="58"/>
    </location>
</feature>
<feature type="region of interest" description="Disordered" evidence="2">
    <location>
        <begin position="48"/>
        <end position="68"/>
    </location>
</feature>
<name>A0A2S8I9H9_RHOOP</name>
<dbReference type="InterPro" id="IPR009057">
    <property type="entry name" value="Homeodomain-like_sf"/>
</dbReference>
<dbReference type="InterPro" id="IPR001584">
    <property type="entry name" value="Integrase_cat-core"/>
</dbReference>
<evidence type="ECO:0000256" key="2">
    <source>
        <dbReference type="SAM" id="MobiDB-lite"/>
    </source>
</evidence>
<dbReference type="NCBIfam" id="NF033516">
    <property type="entry name" value="transpos_IS3"/>
    <property type="match status" value="1"/>
</dbReference>
<dbReference type="PANTHER" id="PTHR46889:SF4">
    <property type="entry name" value="TRANSPOSASE INSO FOR INSERTION SEQUENCE ELEMENT IS911B-RELATED"/>
    <property type="match status" value="1"/>
</dbReference>
<dbReference type="Pfam" id="PF01527">
    <property type="entry name" value="HTH_Tnp_1"/>
    <property type="match status" value="1"/>
</dbReference>
<dbReference type="PROSITE" id="PS50994">
    <property type="entry name" value="INTEGRASE"/>
    <property type="match status" value="1"/>
</dbReference>
<proteinExistence type="predicted"/>
<dbReference type="Pfam" id="PF00665">
    <property type="entry name" value="rve"/>
    <property type="match status" value="1"/>
</dbReference>
<evidence type="ECO:0000259" key="3">
    <source>
        <dbReference type="PROSITE" id="PS50994"/>
    </source>
</evidence>
<dbReference type="SUPFAM" id="SSF46689">
    <property type="entry name" value="Homeodomain-like"/>
    <property type="match status" value="1"/>
</dbReference>
<dbReference type="Gene3D" id="1.10.10.60">
    <property type="entry name" value="Homeodomain-like"/>
    <property type="match status" value="1"/>
</dbReference>
<dbReference type="PANTHER" id="PTHR46889">
    <property type="entry name" value="TRANSPOSASE INSF FOR INSERTION SEQUENCE IS3B-RELATED"/>
    <property type="match status" value="1"/>
</dbReference>
<dbReference type="GO" id="GO:0004803">
    <property type="term" value="F:transposase activity"/>
    <property type="evidence" value="ECO:0007669"/>
    <property type="project" value="InterPro"/>
</dbReference>
<dbReference type="InterPro" id="IPR050900">
    <property type="entry name" value="Transposase_IS3/IS150/IS904"/>
</dbReference>
<dbReference type="EMBL" id="PUIO01000116">
    <property type="protein sequence ID" value="PQP11453.1"/>
    <property type="molecule type" value="Genomic_DNA"/>
</dbReference>
<dbReference type="InterPro" id="IPR048020">
    <property type="entry name" value="Transpos_IS3"/>
</dbReference>
<organism evidence="4 5">
    <name type="scientific">Rhodococcus opacus</name>
    <name type="common">Nocardia opaca</name>
    <dbReference type="NCBI Taxonomy" id="37919"/>
    <lineage>
        <taxon>Bacteria</taxon>
        <taxon>Bacillati</taxon>
        <taxon>Actinomycetota</taxon>
        <taxon>Actinomycetes</taxon>
        <taxon>Mycobacteriales</taxon>
        <taxon>Nocardiaceae</taxon>
        <taxon>Rhodococcus</taxon>
    </lineage>
</organism>
<gene>
    <name evidence="4" type="ORF">C5613_43305</name>
</gene>
<feature type="domain" description="Integrase catalytic" evidence="3">
    <location>
        <begin position="222"/>
        <end position="397"/>
    </location>
</feature>
<dbReference type="GO" id="GO:0015074">
    <property type="term" value="P:DNA integration"/>
    <property type="evidence" value="ECO:0007669"/>
    <property type="project" value="InterPro"/>
</dbReference>
<protein>
    <submittedName>
        <fullName evidence="4">IS3 family transposase</fullName>
    </submittedName>
</protein>
<sequence length="406" mass="45764">MGRQSLYPEEFRKDAIALYRAADGQRTYAAVAADLGISGETLRTWVRKDTARNGRPEARSTAGGETQADELARLRAENARLRGAEKGMAARTRNPAPGSRLFRERGEVKTRRWDFISDHRAEFGVQRLCRVLGTSRSGYYRHLATEDARAEHAAEEAATVAEIRAIHAEHRSAYGAPRVHAELRSRGRKINRKRVTRLMRIHHVVGRHLRRSKRTTIADKSAPSVPDLVMRDFTATAVDTKWCGDITYIPVGSSWLFLATVIDICSRRVVGWSIADHMRTDLVTDAIEMAVRTRGGDVGGVIFHSDRGTQYTAAAFVDVCRRHGIQQSRGRVGSSYDNALAESFFQGLKREWLHGRSWTSKSQARLELFEWLSYFNRRRRHSALGYLTPVEFEQRLIASSTLSVAA</sequence>
<dbReference type="Proteomes" id="UP000239290">
    <property type="component" value="Unassembled WGS sequence"/>
</dbReference>
<dbReference type="SUPFAM" id="SSF53098">
    <property type="entry name" value="Ribonuclease H-like"/>
    <property type="match status" value="1"/>
</dbReference>
<dbReference type="Pfam" id="PF13333">
    <property type="entry name" value="rve_2"/>
    <property type="match status" value="1"/>
</dbReference>
<dbReference type="RefSeq" id="WP_105423957.1">
    <property type="nucleotide sequence ID" value="NZ_PUIO01000116.1"/>
</dbReference>
<evidence type="ECO:0000313" key="4">
    <source>
        <dbReference type="EMBL" id="PQP11453.1"/>
    </source>
</evidence>
<reference evidence="5" key="1">
    <citation type="submission" date="2018-02" db="EMBL/GenBank/DDBJ databases">
        <title>Draft genome sequencing of Rhodococcus opacus KU647198.</title>
        <authorList>
            <person name="Zheng B.-X."/>
        </authorList>
    </citation>
    <scope>NUCLEOTIDE SEQUENCE [LARGE SCALE GENOMIC DNA]</scope>
    <source>
        <strain evidence="5">04-OD7</strain>
    </source>
</reference>
<comment type="function">
    <text evidence="1">Involved in the transposition of the insertion sequence.</text>
</comment>
<evidence type="ECO:0000313" key="5">
    <source>
        <dbReference type="Proteomes" id="UP000239290"/>
    </source>
</evidence>
<dbReference type="InterPro" id="IPR025948">
    <property type="entry name" value="HTH-like_dom"/>
</dbReference>
<dbReference type="GO" id="GO:0003677">
    <property type="term" value="F:DNA binding"/>
    <property type="evidence" value="ECO:0007669"/>
    <property type="project" value="InterPro"/>
</dbReference>
<dbReference type="Pfam" id="PF13276">
    <property type="entry name" value="HTH_21"/>
    <property type="match status" value="1"/>
</dbReference>
<dbReference type="AlphaFoldDB" id="A0A2S8I9H9"/>
<comment type="caution">
    <text evidence="4">The sequence shown here is derived from an EMBL/GenBank/DDBJ whole genome shotgun (WGS) entry which is preliminary data.</text>
</comment>
<dbReference type="InterPro" id="IPR036397">
    <property type="entry name" value="RNaseH_sf"/>
</dbReference>